<evidence type="ECO:0000313" key="1">
    <source>
        <dbReference type="EMBL" id="KAG8658672.1"/>
    </source>
</evidence>
<accession>A0ACB7I192</accession>
<evidence type="ECO:0000313" key="2">
    <source>
        <dbReference type="Proteomes" id="UP000091857"/>
    </source>
</evidence>
<comment type="caution">
    <text evidence="1">The sequence shown here is derived from an EMBL/GenBank/DDBJ whole genome shotgun (WGS) entry which is preliminary data.</text>
</comment>
<protein>
    <submittedName>
        <fullName evidence="1">Uncharacterized protein</fullName>
    </submittedName>
</protein>
<sequence>MKTKVQTMREFRRHVTLTFLTATSKSRRRKFPFLKDTIIPQFQYPAPPKFLEMHLLHSPSLSVCFQRWLRLALVALLLLGTLLCFCSFSFANALIGFKKS</sequence>
<reference evidence="2" key="1">
    <citation type="journal article" date="2016" name="Nat. Biotechnol.">
        <title>Sequencing wild and cultivated cassava and related species reveals extensive interspecific hybridization and genetic diversity.</title>
        <authorList>
            <person name="Bredeson J.V."/>
            <person name="Lyons J.B."/>
            <person name="Prochnik S.E."/>
            <person name="Wu G.A."/>
            <person name="Ha C.M."/>
            <person name="Edsinger-Gonzales E."/>
            <person name="Grimwood J."/>
            <person name="Schmutz J."/>
            <person name="Rabbi I.Y."/>
            <person name="Egesi C."/>
            <person name="Nauluvula P."/>
            <person name="Lebot V."/>
            <person name="Ndunguru J."/>
            <person name="Mkamilo G."/>
            <person name="Bart R.S."/>
            <person name="Setter T.L."/>
            <person name="Gleadow R.M."/>
            <person name="Kulakow P."/>
            <person name="Ferguson M.E."/>
            <person name="Rounsley S."/>
            <person name="Rokhsar D.S."/>
        </authorList>
    </citation>
    <scope>NUCLEOTIDE SEQUENCE [LARGE SCALE GENOMIC DNA]</scope>
    <source>
        <strain evidence="2">cv. AM560-2</strain>
    </source>
</reference>
<proteinExistence type="predicted"/>
<organism evidence="1 2">
    <name type="scientific">Manihot esculenta</name>
    <name type="common">Cassava</name>
    <name type="synonym">Jatropha manihot</name>
    <dbReference type="NCBI Taxonomy" id="3983"/>
    <lineage>
        <taxon>Eukaryota</taxon>
        <taxon>Viridiplantae</taxon>
        <taxon>Streptophyta</taxon>
        <taxon>Embryophyta</taxon>
        <taxon>Tracheophyta</taxon>
        <taxon>Spermatophyta</taxon>
        <taxon>Magnoliopsida</taxon>
        <taxon>eudicotyledons</taxon>
        <taxon>Gunneridae</taxon>
        <taxon>Pentapetalae</taxon>
        <taxon>rosids</taxon>
        <taxon>fabids</taxon>
        <taxon>Malpighiales</taxon>
        <taxon>Euphorbiaceae</taxon>
        <taxon>Crotonoideae</taxon>
        <taxon>Manihoteae</taxon>
        <taxon>Manihot</taxon>
    </lineage>
</organism>
<dbReference type="EMBL" id="CM004389">
    <property type="protein sequence ID" value="KAG8658672.1"/>
    <property type="molecule type" value="Genomic_DNA"/>
</dbReference>
<keyword evidence="2" id="KW-1185">Reference proteome</keyword>
<gene>
    <name evidence="1" type="ORF">MANES_03G173850v8</name>
</gene>
<name>A0ACB7I192_MANES</name>
<dbReference type="Proteomes" id="UP000091857">
    <property type="component" value="Chromosome 3"/>
</dbReference>